<dbReference type="InterPro" id="IPR013083">
    <property type="entry name" value="Znf_RING/FYVE/PHD"/>
</dbReference>
<accession>A0AAV5FJ14</accession>
<dbReference type="AlphaFoldDB" id="A0AAV5FJ14"/>
<reference evidence="4" key="1">
    <citation type="journal article" date="2018" name="DNA Res.">
        <title>Multiple hybrid de novo genome assembly of finger millet, an orphan allotetraploid crop.</title>
        <authorList>
            <person name="Hatakeyama M."/>
            <person name="Aluri S."/>
            <person name="Balachadran M.T."/>
            <person name="Sivarajan S.R."/>
            <person name="Patrignani A."/>
            <person name="Gruter S."/>
            <person name="Poveda L."/>
            <person name="Shimizu-Inatsugi R."/>
            <person name="Baeten J."/>
            <person name="Francoijs K.J."/>
            <person name="Nataraja K.N."/>
            <person name="Reddy Y.A.N."/>
            <person name="Phadnis S."/>
            <person name="Ravikumar R.L."/>
            <person name="Schlapbach R."/>
            <person name="Sreeman S.M."/>
            <person name="Shimizu K.K."/>
        </authorList>
    </citation>
    <scope>NUCLEOTIDE SEQUENCE</scope>
</reference>
<evidence type="ECO:0000256" key="2">
    <source>
        <dbReference type="ARBA" id="ARBA00023163"/>
    </source>
</evidence>
<keyword evidence="1" id="KW-0805">Transcription regulation</keyword>
<dbReference type="Pfam" id="PF13832">
    <property type="entry name" value="zf-HC5HC2H_2"/>
    <property type="match status" value="1"/>
</dbReference>
<organism evidence="4 5">
    <name type="scientific">Eleusine coracana subsp. coracana</name>
    <dbReference type="NCBI Taxonomy" id="191504"/>
    <lineage>
        <taxon>Eukaryota</taxon>
        <taxon>Viridiplantae</taxon>
        <taxon>Streptophyta</taxon>
        <taxon>Embryophyta</taxon>
        <taxon>Tracheophyta</taxon>
        <taxon>Spermatophyta</taxon>
        <taxon>Magnoliopsida</taxon>
        <taxon>Liliopsida</taxon>
        <taxon>Poales</taxon>
        <taxon>Poaceae</taxon>
        <taxon>PACMAD clade</taxon>
        <taxon>Chloridoideae</taxon>
        <taxon>Cynodonteae</taxon>
        <taxon>Eleusininae</taxon>
        <taxon>Eleusine</taxon>
    </lineage>
</organism>
<evidence type="ECO:0000256" key="3">
    <source>
        <dbReference type="SAM" id="MobiDB-lite"/>
    </source>
</evidence>
<evidence type="ECO:0000313" key="5">
    <source>
        <dbReference type="Proteomes" id="UP001054889"/>
    </source>
</evidence>
<comment type="caution">
    <text evidence="4">The sequence shown here is derived from an EMBL/GenBank/DDBJ whole genome shotgun (WGS) entry which is preliminary data.</text>
</comment>
<evidence type="ECO:0000313" key="4">
    <source>
        <dbReference type="EMBL" id="GJN34602.1"/>
    </source>
</evidence>
<dbReference type="GO" id="GO:0042800">
    <property type="term" value="F:histone H3K4 methyltransferase activity"/>
    <property type="evidence" value="ECO:0007669"/>
    <property type="project" value="TreeGrafter"/>
</dbReference>
<reference evidence="4" key="2">
    <citation type="submission" date="2021-12" db="EMBL/GenBank/DDBJ databases">
        <title>Resequencing data analysis of finger millet.</title>
        <authorList>
            <person name="Hatakeyama M."/>
            <person name="Aluri S."/>
            <person name="Balachadran M.T."/>
            <person name="Sivarajan S.R."/>
            <person name="Poveda L."/>
            <person name="Shimizu-Inatsugi R."/>
            <person name="Schlapbach R."/>
            <person name="Sreeman S.M."/>
            <person name="Shimizu K.K."/>
        </authorList>
    </citation>
    <scope>NUCLEOTIDE SEQUENCE</scope>
</reference>
<protein>
    <recommendedName>
        <fullName evidence="6">PHD-type domain-containing protein</fullName>
    </recommendedName>
</protein>
<proteinExistence type="predicted"/>
<dbReference type="GO" id="GO:0035097">
    <property type="term" value="C:histone methyltransferase complex"/>
    <property type="evidence" value="ECO:0007669"/>
    <property type="project" value="TreeGrafter"/>
</dbReference>
<name>A0AAV5FJ14_ELECO</name>
<dbReference type="GO" id="GO:0045893">
    <property type="term" value="P:positive regulation of DNA-templated transcription"/>
    <property type="evidence" value="ECO:0007669"/>
    <property type="project" value="TreeGrafter"/>
</dbReference>
<evidence type="ECO:0008006" key="6">
    <source>
        <dbReference type="Google" id="ProtNLM"/>
    </source>
</evidence>
<feature type="region of interest" description="Disordered" evidence="3">
    <location>
        <begin position="1"/>
        <end position="68"/>
    </location>
</feature>
<feature type="compositionally biased region" description="Polar residues" evidence="3">
    <location>
        <begin position="41"/>
        <end position="50"/>
    </location>
</feature>
<dbReference type="PANTHER" id="PTHR45838">
    <property type="entry name" value="HISTONE-LYSINE-N-METHYLTRANSFERASE 2 KMT2 FAMILY MEMBER"/>
    <property type="match status" value="1"/>
</dbReference>
<keyword evidence="5" id="KW-1185">Reference proteome</keyword>
<dbReference type="PANTHER" id="PTHR45838:SF4">
    <property type="entry name" value="HISTONE-LYSINE N-METHYLTRANSFERASE TRITHORAX"/>
    <property type="match status" value="1"/>
</dbReference>
<gene>
    <name evidence="4" type="primary">gb23280</name>
    <name evidence="4" type="ORF">PR202_gb23280</name>
</gene>
<feature type="compositionally biased region" description="Low complexity" evidence="3">
    <location>
        <begin position="8"/>
        <end position="26"/>
    </location>
</feature>
<sequence>MHSSKENSSGCSVDSSDCSVHKSSVGNENCSTEAEDEMQVPQKSKYSPNDSRPHIEEGSCRSPCGAVGEDEPPILKQLSVRASRGVKNRKGSVSLNRIKRLENFSNRSACNFGNDEGNAVEAHEVCVLCGYGGGAMARALKHKKVLKSLLKGLTISTRAKRYTDSFETMSSECTSLRNPTDKAHEDNIISTKNIADNSWISVNHNSCLRGRRNLQWVHVVCGLWTPGTKCPNATTMGTFDVSGALPAKRNTVSSVHACSLCSRTGGSFIKCQDLNCPVLFHPWCGHQRV</sequence>
<dbReference type="Gene3D" id="3.30.40.10">
    <property type="entry name" value="Zinc/RING finger domain, C3HC4 (zinc finger)"/>
    <property type="match status" value="1"/>
</dbReference>
<evidence type="ECO:0000256" key="1">
    <source>
        <dbReference type="ARBA" id="ARBA00023015"/>
    </source>
</evidence>
<keyword evidence="2" id="KW-0804">Transcription</keyword>
<dbReference type="EMBL" id="BQKI01000085">
    <property type="protein sequence ID" value="GJN34602.1"/>
    <property type="molecule type" value="Genomic_DNA"/>
</dbReference>
<dbReference type="Proteomes" id="UP001054889">
    <property type="component" value="Unassembled WGS sequence"/>
</dbReference>